<dbReference type="GO" id="GO:0006281">
    <property type="term" value="P:DNA repair"/>
    <property type="evidence" value="ECO:0007669"/>
    <property type="project" value="TreeGrafter"/>
</dbReference>
<dbReference type="CTD" id="20250937"/>
<feature type="region of interest" description="Disordered" evidence="1">
    <location>
        <begin position="63"/>
        <end position="140"/>
    </location>
</feature>
<dbReference type="InterPro" id="IPR033349">
    <property type="entry name" value="ATRIP"/>
</dbReference>
<dbReference type="Proteomes" id="UP000030746">
    <property type="component" value="Unassembled WGS sequence"/>
</dbReference>
<dbReference type="AlphaFoldDB" id="V4A3P5"/>
<proteinExistence type="predicted"/>
<sequence>MASTQPTSSKRKPDSVSSTGSREPADKRQRLEDEWDDDDDEFCLSQADIHNIDVMSSQALAVDPNVGARPSSSDTTFRTPKSTLSLRKQTSSSSSNSYVSVNGSDSYPSSNDSYRRSHSSSSLSSHSSSNGVNTTPLSASGVRDTLQLELDKWRTQCQKISDQKKSFEQEICMKDGEIKNLRTKLTQKDSELNNLRSESHLKSEEHKVYQSEKEKNLKSNCEKLETRLQFRENEYSELEEKCRLLEHRLQLLQTTSPKKSSTPTKSQRSPKPTRLAVTTSPRPVRGQFPTSETFRSDERPEQASTSRVSVQPSTSATTSTSENVSETGPQRIRRCPLTSTVSSVEVSYTGYIIITVEVSYTGVYYYYSRIEVSYTGYIIITVEVTGGQLVCKLLDNEVSSSGDITDRGVIGVLQIPTINPVLQSLQFNRDQTNLLLPLKSRKPSGNKTETTTETKPIVDSEHYHMAVHGLQLLLNDMNSCDQPDFNEPAVLILPLLSDYFNHYISMLNLNEDNPVLNSPTNSSSFKSSSCESSIESLTSSLGLLLKDGASYAQNIENLTSTALTVLKHLVISSTSVRGSLIPRLDPVPEDQRRHHQATNPISTEESSGMETDTTASLFTSLSSTVYHKITSSNILQTVIQLATPSLDSSVFNSTIVRQAIDVLTALARKTTASQLDSLACLTGILNNCLHCGTNSGILISVLQLMMALIQLDKIRSILTSQSESCPLSSLYQLTVKQLDITKPERLHLNKKIVEFLLNFCCYRNGVSSLTETTCMCSAELTRASVLVTHCVYEDYLQSSDDRLIDVIKQGLQLLHVQWLYDNNVLTNRELHTEYISAHLLTSLLNLFQKDESKYENEKTLWSENTGTYSGPFWHIWMGA</sequence>
<dbReference type="OrthoDB" id="6428926at2759"/>
<evidence type="ECO:0008006" key="4">
    <source>
        <dbReference type="Google" id="ProtNLM"/>
    </source>
</evidence>
<dbReference type="RefSeq" id="XP_009050777.1">
    <property type="nucleotide sequence ID" value="XM_009052529.1"/>
</dbReference>
<dbReference type="STRING" id="225164.V4A3P5"/>
<feature type="region of interest" description="Disordered" evidence="1">
    <location>
        <begin position="1"/>
        <end position="39"/>
    </location>
</feature>
<feature type="region of interest" description="Disordered" evidence="1">
    <location>
        <begin position="197"/>
        <end position="217"/>
    </location>
</feature>
<feature type="region of interest" description="Disordered" evidence="1">
    <location>
        <begin position="253"/>
        <end position="331"/>
    </location>
</feature>
<evidence type="ECO:0000256" key="1">
    <source>
        <dbReference type="SAM" id="MobiDB-lite"/>
    </source>
</evidence>
<dbReference type="GO" id="GO:0000077">
    <property type="term" value="P:DNA damage checkpoint signaling"/>
    <property type="evidence" value="ECO:0007669"/>
    <property type="project" value="InterPro"/>
</dbReference>
<dbReference type="OMA" id="CALAQHH"/>
<feature type="region of interest" description="Disordered" evidence="1">
    <location>
        <begin position="582"/>
        <end position="612"/>
    </location>
</feature>
<organism evidence="2 3">
    <name type="scientific">Lottia gigantea</name>
    <name type="common">Giant owl limpet</name>
    <dbReference type="NCBI Taxonomy" id="225164"/>
    <lineage>
        <taxon>Eukaryota</taxon>
        <taxon>Metazoa</taxon>
        <taxon>Spiralia</taxon>
        <taxon>Lophotrochozoa</taxon>
        <taxon>Mollusca</taxon>
        <taxon>Gastropoda</taxon>
        <taxon>Patellogastropoda</taxon>
        <taxon>Lottioidea</taxon>
        <taxon>Lottiidae</taxon>
        <taxon>Lottia</taxon>
    </lineage>
</organism>
<dbReference type="PANTHER" id="PTHR28594:SF1">
    <property type="entry name" value="ATR-INTERACTING PROTEIN"/>
    <property type="match status" value="1"/>
</dbReference>
<feature type="compositionally biased region" description="Low complexity" evidence="1">
    <location>
        <begin position="254"/>
        <end position="273"/>
    </location>
</feature>
<feature type="compositionally biased region" description="Low complexity" evidence="1">
    <location>
        <begin position="119"/>
        <end position="130"/>
    </location>
</feature>
<dbReference type="KEGG" id="lgi:LOTGIDRAFT_239031"/>
<gene>
    <name evidence="2" type="ORF">LOTGIDRAFT_239031</name>
</gene>
<feature type="compositionally biased region" description="Polar residues" evidence="1">
    <location>
        <begin position="70"/>
        <end position="80"/>
    </location>
</feature>
<keyword evidence="3" id="KW-1185">Reference proteome</keyword>
<dbReference type="EMBL" id="KB201244">
    <property type="protein sequence ID" value="ESO98513.1"/>
    <property type="molecule type" value="Genomic_DNA"/>
</dbReference>
<feature type="compositionally biased region" description="Polar residues" evidence="1">
    <location>
        <begin position="597"/>
        <end position="610"/>
    </location>
</feature>
<feature type="compositionally biased region" description="Basic and acidic residues" evidence="1">
    <location>
        <begin position="23"/>
        <end position="32"/>
    </location>
</feature>
<protein>
    <recommendedName>
        <fullName evidence="4">ATR-interacting protein</fullName>
    </recommendedName>
</protein>
<evidence type="ECO:0000313" key="3">
    <source>
        <dbReference type="Proteomes" id="UP000030746"/>
    </source>
</evidence>
<reference evidence="2 3" key="1">
    <citation type="journal article" date="2013" name="Nature">
        <title>Insights into bilaterian evolution from three spiralian genomes.</title>
        <authorList>
            <person name="Simakov O."/>
            <person name="Marletaz F."/>
            <person name="Cho S.J."/>
            <person name="Edsinger-Gonzales E."/>
            <person name="Havlak P."/>
            <person name="Hellsten U."/>
            <person name="Kuo D.H."/>
            <person name="Larsson T."/>
            <person name="Lv J."/>
            <person name="Arendt D."/>
            <person name="Savage R."/>
            <person name="Osoegawa K."/>
            <person name="de Jong P."/>
            <person name="Grimwood J."/>
            <person name="Chapman J.A."/>
            <person name="Shapiro H."/>
            <person name="Aerts A."/>
            <person name="Otillar R.P."/>
            <person name="Terry A.Y."/>
            <person name="Boore J.L."/>
            <person name="Grigoriev I.V."/>
            <person name="Lindberg D.R."/>
            <person name="Seaver E.C."/>
            <person name="Weisblat D.A."/>
            <person name="Putnam N.H."/>
            <person name="Rokhsar D.S."/>
        </authorList>
    </citation>
    <scope>NUCLEOTIDE SEQUENCE [LARGE SCALE GENOMIC DNA]</scope>
</reference>
<dbReference type="PANTHER" id="PTHR28594">
    <property type="entry name" value="ATR-INTERACTING PROTEIN"/>
    <property type="match status" value="1"/>
</dbReference>
<accession>V4A3P5</accession>
<name>V4A3P5_LOTGI</name>
<dbReference type="GeneID" id="20250937"/>
<feature type="compositionally biased region" description="Low complexity" evidence="1">
    <location>
        <begin position="81"/>
        <end position="112"/>
    </location>
</feature>
<evidence type="ECO:0000313" key="2">
    <source>
        <dbReference type="EMBL" id="ESO98513.1"/>
    </source>
</evidence>
<dbReference type="HOGENOM" id="CLU_327396_0_0_1"/>
<feature type="compositionally biased region" description="Polar residues" evidence="1">
    <location>
        <begin position="302"/>
        <end position="328"/>
    </location>
</feature>